<reference evidence="2" key="2">
    <citation type="submission" date="2023-01" db="EMBL/GenBank/DDBJ databases">
        <title>Draft genome sequence of Litoribrevibacter albus strain NBRC 110071.</title>
        <authorList>
            <person name="Sun Q."/>
            <person name="Mori K."/>
        </authorList>
    </citation>
    <scope>NUCLEOTIDE SEQUENCE</scope>
    <source>
        <strain evidence="2">NBRC 110071</strain>
    </source>
</reference>
<proteinExistence type="predicted"/>
<protein>
    <recommendedName>
        <fullName evidence="4">Glycine zipper family protein</fullName>
    </recommendedName>
</protein>
<name>A0AA37SCN0_9GAMM</name>
<evidence type="ECO:0000313" key="2">
    <source>
        <dbReference type="EMBL" id="GLQ33600.1"/>
    </source>
</evidence>
<dbReference type="EMBL" id="BSNM01000027">
    <property type="protein sequence ID" value="GLQ33600.1"/>
    <property type="molecule type" value="Genomic_DNA"/>
</dbReference>
<dbReference type="RefSeq" id="WP_284384092.1">
    <property type="nucleotide sequence ID" value="NZ_BSNM01000027.1"/>
</dbReference>
<keyword evidence="1" id="KW-0472">Membrane</keyword>
<reference evidence="2" key="1">
    <citation type="journal article" date="2014" name="Int. J. Syst. Evol. Microbiol.">
        <title>Complete genome sequence of Corynebacterium casei LMG S-19264T (=DSM 44701T), isolated from a smear-ripened cheese.</title>
        <authorList>
            <consortium name="US DOE Joint Genome Institute (JGI-PGF)"/>
            <person name="Walter F."/>
            <person name="Albersmeier A."/>
            <person name="Kalinowski J."/>
            <person name="Ruckert C."/>
        </authorList>
    </citation>
    <scope>NUCLEOTIDE SEQUENCE</scope>
    <source>
        <strain evidence="2">NBRC 110071</strain>
    </source>
</reference>
<evidence type="ECO:0000313" key="3">
    <source>
        <dbReference type="Proteomes" id="UP001161389"/>
    </source>
</evidence>
<dbReference type="AlphaFoldDB" id="A0AA37SCN0"/>
<evidence type="ECO:0000256" key="1">
    <source>
        <dbReference type="SAM" id="Phobius"/>
    </source>
</evidence>
<keyword evidence="1" id="KW-1133">Transmembrane helix</keyword>
<dbReference type="Proteomes" id="UP001161389">
    <property type="component" value="Unassembled WGS sequence"/>
</dbReference>
<organism evidence="2 3">
    <name type="scientific">Litoribrevibacter albus</name>
    <dbReference type="NCBI Taxonomy" id="1473156"/>
    <lineage>
        <taxon>Bacteria</taxon>
        <taxon>Pseudomonadati</taxon>
        <taxon>Pseudomonadota</taxon>
        <taxon>Gammaproteobacteria</taxon>
        <taxon>Oceanospirillales</taxon>
        <taxon>Oceanospirillaceae</taxon>
        <taxon>Litoribrevibacter</taxon>
    </lineage>
</organism>
<keyword evidence="1" id="KW-0812">Transmembrane</keyword>
<gene>
    <name evidence="2" type="ORF">GCM10007876_40800</name>
</gene>
<sequence>MSPDSRKVSHLKAMLVGGGIVGTIGAFLGFMAGLTLEGSGSGFLIGWIIGEIYGVATVSDSLE</sequence>
<accession>A0AA37SCN0</accession>
<keyword evidence="3" id="KW-1185">Reference proteome</keyword>
<evidence type="ECO:0008006" key="4">
    <source>
        <dbReference type="Google" id="ProtNLM"/>
    </source>
</evidence>
<comment type="caution">
    <text evidence="2">The sequence shown here is derived from an EMBL/GenBank/DDBJ whole genome shotgun (WGS) entry which is preliminary data.</text>
</comment>
<feature type="transmembrane region" description="Helical" evidence="1">
    <location>
        <begin position="12"/>
        <end position="34"/>
    </location>
</feature>